<evidence type="ECO:0000259" key="5">
    <source>
        <dbReference type="PROSITE" id="PS51898"/>
    </source>
</evidence>
<dbReference type="GO" id="GO:0003677">
    <property type="term" value="F:DNA binding"/>
    <property type="evidence" value="ECO:0007669"/>
    <property type="project" value="UniProtKB-UniRule"/>
</dbReference>
<keyword evidence="2 4" id="KW-0238">DNA-binding</keyword>
<dbReference type="PROSITE" id="PS51898">
    <property type="entry name" value="TYR_RECOMBINASE"/>
    <property type="match status" value="1"/>
</dbReference>
<accession>A0A5Q0TJR2</accession>
<dbReference type="EMBL" id="CP045700">
    <property type="protein sequence ID" value="QGA66636.1"/>
    <property type="molecule type" value="Genomic_DNA"/>
</dbReference>
<dbReference type="GO" id="GO:0006310">
    <property type="term" value="P:DNA recombination"/>
    <property type="evidence" value="ECO:0007669"/>
    <property type="project" value="UniProtKB-KW"/>
</dbReference>
<feature type="domain" description="Core-binding (CB)" evidence="6">
    <location>
        <begin position="82"/>
        <end position="163"/>
    </location>
</feature>
<dbReference type="AlphaFoldDB" id="A0A5Q0TJR2"/>
<dbReference type="InterPro" id="IPR011010">
    <property type="entry name" value="DNA_brk_join_enz"/>
</dbReference>
<evidence type="ECO:0000313" key="7">
    <source>
        <dbReference type="EMBL" id="QGA66636.1"/>
    </source>
</evidence>
<dbReference type="InterPro" id="IPR013762">
    <property type="entry name" value="Integrase-like_cat_sf"/>
</dbReference>
<keyword evidence="8" id="KW-1185">Reference proteome</keyword>
<evidence type="ECO:0000259" key="6">
    <source>
        <dbReference type="PROSITE" id="PS51900"/>
    </source>
</evidence>
<dbReference type="Gene3D" id="1.10.150.130">
    <property type="match status" value="1"/>
</dbReference>
<protein>
    <submittedName>
        <fullName evidence="7">Tyrosine-type recombinase/integrase</fullName>
    </submittedName>
</protein>
<dbReference type="SUPFAM" id="SSF56349">
    <property type="entry name" value="DNA breaking-rejoining enzymes"/>
    <property type="match status" value="1"/>
</dbReference>
<organism evidence="7 8">
    <name type="scientific">Vibrio algicola</name>
    <dbReference type="NCBI Taxonomy" id="2662262"/>
    <lineage>
        <taxon>Bacteria</taxon>
        <taxon>Pseudomonadati</taxon>
        <taxon>Pseudomonadota</taxon>
        <taxon>Gammaproteobacteria</taxon>
        <taxon>Vibrionales</taxon>
        <taxon>Vibrionaceae</taxon>
        <taxon>Vibrio</taxon>
    </lineage>
</organism>
<dbReference type="Pfam" id="PF00589">
    <property type="entry name" value="Phage_integrase"/>
    <property type="match status" value="1"/>
</dbReference>
<keyword evidence="1" id="KW-0229">DNA integration</keyword>
<dbReference type="PANTHER" id="PTHR30349:SF36">
    <property type="entry name" value="PROPHAGE INTEGRASE INTR-RELATED"/>
    <property type="match status" value="1"/>
</dbReference>
<dbReference type="InterPro" id="IPR022000">
    <property type="entry name" value="Min27-like_integrase_DNA_bind"/>
</dbReference>
<dbReference type="Gene3D" id="1.10.443.10">
    <property type="entry name" value="Intergrase catalytic core"/>
    <property type="match status" value="1"/>
</dbReference>
<keyword evidence="3" id="KW-0233">DNA recombination</keyword>
<dbReference type="PROSITE" id="PS51900">
    <property type="entry name" value="CB"/>
    <property type="match status" value="1"/>
</dbReference>
<evidence type="ECO:0000256" key="1">
    <source>
        <dbReference type="ARBA" id="ARBA00022908"/>
    </source>
</evidence>
<evidence type="ECO:0000256" key="3">
    <source>
        <dbReference type="ARBA" id="ARBA00023172"/>
    </source>
</evidence>
<dbReference type="InterPro" id="IPR002104">
    <property type="entry name" value="Integrase_catalytic"/>
</dbReference>
<dbReference type="Pfam" id="PF02899">
    <property type="entry name" value="Phage_int_SAM_1"/>
    <property type="match status" value="1"/>
</dbReference>
<dbReference type="InterPro" id="IPR044068">
    <property type="entry name" value="CB"/>
</dbReference>
<evidence type="ECO:0000313" key="8">
    <source>
        <dbReference type="Proteomes" id="UP000348942"/>
    </source>
</evidence>
<name>A0A5Q0TJR2_9VIBR</name>
<gene>
    <name evidence="7" type="ORF">GFB47_14600</name>
</gene>
<dbReference type="InterPro" id="IPR050090">
    <property type="entry name" value="Tyrosine_recombinase_XerCD"/>
</dbReference>
<feature type="domain" description="Tyr recombinase" evidence="5">
    <location>
        <begin position="184"/>
        <end position="394"/>
    </location>
</feature>
<dbReference type="GO" id="GO:0015074">
    <property type="term" value="P:DNA integration"/>
    <property type="evidence" value="ECO:0007669"/>
    <property type="project" value="UniProtKB-KW"/>
</dbReference>
<reference evidence="7 8" key="1">
    <citation type="submission" date="2019-10" db="EMBL/GenBank/DDBJ databases">
        <title>Vibrio sp. nov., isolated from Coralline algae surface.</title>
        <authorList>
            <person name="Geng Y."/>
            <person name="Zhang X."/>
        </authorList>
    </citation>
    <scope>NUCLEOTIDE SEQUENCE [LARGE SCALE GENOMIC DNA]</scope>
    <source>
        <strain evidence="7 8">SM1977</strain>
    </source>
</reference>
<dbReference type="CDD" id="cd01189">
    <property type="entry name" value="INT_ICEBs1_C_like"/>
    <property type="match status" value="1"/>
</dbReference>
<dbReference type="RefSeq" id="WP_153448769.1">
    <property type="nucleotide sequence ID" value="NZ_CP045700.1"/>
</dbReference>
<dbReference type="InterPro" id="IPR004107">
    <property type="entry name" value="Integrase_SAM-like_N"/>
</dbReference>
<dbReference type="Proteomes" id="UP000348942">
    <property type="component" value="Chromosome 2"/>
</dbReference>
<proteinExistence type="predicted"/>
<evidence type="ECO:0000256" key="4">
    <source>
        <dbReference type="PROSITE-ProRule" id="PRU01248"/>
    </source>
</evidence>
<dbReference type="PANTHER" id="PTHR30349">
    <property type="entry name" value="PHAGE INTEGRASE-RELATED"/>
    <property type="match status" value="1"/>
</dbReference>
<dbReference type="InterPro" id="IPR010998">
    <property type="entry name" value="Integrase_recombinase_N"/>
</dbReference>
<evidence type="ECO:0000256" key="2">
    <source>
        <dbReference type="ARBA" id="ARBA00023125"/>
    </source>
</evidence>
<sequence length="407" mass="47309">MAQNAGIELPKGIEIHGNKLRIIFYNNGKRYREALGLEPTKQNINFASRKREAIMYEIKIGIFNYAAHFPNSKHASGKPRALDISELAKRFLESKAHDVRSSTLQRYDWVLRDFIMCYGENRSCDTLSPRSLSQFRQELVKGKAGRTINRNLVTINAFLSWLYKMEYIDRDLSEVLTRVKESPADIQPFSVGEIDKILSSCHQLQHRNMVTLLLYTGIRSGELCALAWEDVDFNNKTIHVRRSTYDNRGLKTTKTDNERFVDLMPPAIEALKAQRHLTYLYPANSHQVELPGKSYRTEKLRFVFNPKVVRAQKGSDYDYYGKRALGRIWKELCSKANVEYRNQYQLRHTYASWMITHANVNVSYLAHQMGHADITMVAKVYGKWLTESNKKESDRVWSELLKIQNKK</sequence>
<dbReference type="Pfam" id="PF12167">
    <property type="entry name" value="Arm-DNA-bind_2"/>
    <property type="match status" value="1"/>
</dbReference>